<accession>A0ABY4CP18</accession>
<dbReference type="Proteomes" id="UP000830167">
    <property type="component" value="Chromosome"/>
</dbReference>
<organism evidence="3 4">
    <name type="scientific">Fodinisporobacter ferrooxydans</name>
    <dbReference type="NCBI Taxonomy" id="2901836"/>
    <lineage>
        <taxon>Bacteria</taxon>
        <taxon>Bacillati</taxon>
        <taxon>Bacillota</taxon>
        <taxon>Bacilli</taxon>
        <taxon>Bacillales</taxon>
        <taxon>Alicyclobacillaceae</taxon>
        <taxon>Fodinisporobacter</taxon>
    </lineage>
</organism>
<keyword evidence="4" id="KW-1185">Reference proteome</keyword>
<gene>
    <name evidence="3" type="ORF">LSG31_03345</name>
</gene>
<feature type="domain" description="TadE-like" evidence="2">
    <location>
        <begin position="6"/>
        <end position="48"/>
    </location>
</feature>
<evidence type="ECO:0000313" key="3">
    <source>
        <dbReference type="EMBL" id="UOF91306.1"/>
    </source>
</evidence>
<evidence type="ECO:0000259" key="2">
    <source>
        <dbReference type="Pfam" id="PF07811"/>
    </source>
</evidence>
<dbReference type="RefSeq" id="WP_347437995.1">
    <property type="nucleotide sequence ID" value="NZ_CP089291.1"/>
</dbReference>
<reference evidence="3" key="1">
    <citation type="submission" date="2021-12" db="EMBL/GenBank/DDBJ databases">
        <title>Alicyclobacillaceae gen. nov., sp. nov., isolated from chalcocite enrichment system.</title>
        <authorList>
            <person name="Jiang Z."/>
        </authorList>
    </citation>
    <scope>NUCLEOTIDE SEQUENCE</scope>
    <source>
        <strain evidence="3">MYW30-H2</strain>
    </source>
</reference>
<evidence type="ECO:0000256" key="1">
    <source>
        <dbReference type="SAM" id="Phobius"/>
    </source>
</evidence>
<evidence type="ECO:0000313" key="4">
    <source>
        <dbReference type="Proteomes" id="UP000830167"/>
    </source>
</evidence>
<dbReference type="Pfam" id="PF07811">
    <property type="entry name" value="TadE"/>
    <property type="match status" value="1"/>
</dbReference>
<dbReference type="InterPro" id="IPR012495">
    <property type="entry name" value="TadE-like_dom"/>
</dbReference>
<protein>
    <submittedName>
        <fullName evidence="3">Pilus assembly protein</fullName>
    </submittedName>
</protein>
<keyword evidence="1" id="KW-0472">Membrane</keyword>
<keyword evidence="1" id="KW-1133">Transmembrane helix</keyword>
<keyword evidence="1" id="KW-0812">Transmembrane</keyword>
<feature type="transmembrane region" description="Helical" evidence="1">
    <location>
        <begin position="12"/>
        <end position="34"/>
    </location>
</feature>
<proteinExistence type="predicted"/>
<name>A0ABY4CP18_9BACL</name>
<dbReference type="EMBL" id="CP089291">
    <property type="protein sequence ID" value="UOF91306.1"/>
    <property type="molecule type" value="Genomic_DNA"/>
</dbReference>
<sequence length="126" mass="13558">MRSQSGQATVELALSLTVLIFLLFGMVDFGRVFYAYLVMDHAGREAARAASLGDTDTEIDQVVQANTDTLTDSTVSIAITPDQSQRVSGSYVTVTLNSSIPILTPIMASILANPFPITTKTVMRVE</sequence>